<evidence type="ECO:0000313" key="2">
    <source>
        <dbReference type="Proteomes" id="UP000199095"/>
    </source>
</evidence>
<gene>
    <name evidence="1" type="ORF">SAMN05421676_102340</name>
</gene>
<dbReference type="EMBL" id="FOHJ01000002">
    <property type="protein sequence ID" value="SET01245.1"/>
    <property type="molecule type" value="Genomic_DNA"/>
</dbReference>
<evidence type="ECO:0000313" key="1">
    <source>
        <dbReference type="EMBL" id="SET01245.1"/>
    </source>
</evidence>
<dbReference type="STRING" id="237682.SAMN05421676_102340"/>
<accession>A0A1I0B5H5</accession>
<reference evidence="2" key="1">
    <citation type="submission" date="2016-10" db="EMBL/GenBank/DDBJ databases">
        <authorList>
            <person name="Varghese N."/>
            <person name="Submissions S."/>
        </authorList>
    </citation>
    <scope>NUCLEOTIDE SEQUENCE [LARGE SCALE GENOMIC DNA]</scope>
    <source>
        <strain evidence="2">CGMCC 1.3566</strain>
    </source>
</reference>
<dbReference type="OrthoDB" id="2968682at2"/>
<dbReference type="RefSeq" id="WP_093132228.1">
    <property type="nucleotide sequence ID" value="NZ_FOHJ01000002.1"/>
</dbReference>
<dbReference type="Proteomes" id="UP000199095">
    <property type="component" value="Unassembled WGS sequence"/>
</dbReference>
<proteinExistence type="predicted"/>
<name>A0A1I0B5H5_9BACI</name>
<keyword evidence="2" id="KW-1185">Reference proteome</keyword>
<sequence>MEQVDIYEYFGTESDPLFQEINQLENGGYIELEQGIIRKNELGIYEIETEDIHEASKSPVKVYEKLAEMINEKIMFQET</sequence>
<organism evidence="1 2">
    <name type="scientific">Salinibacillus kushneri</name>
    <dbReference type="NCBI Taxonomy" id="237682"/>
    <lineage>
        <taxon>Bacteria</taxon>
        <taxon>Bacillati</taxon>
        <taxon>Bacillota</taxon>
        <taxon>Bacilli</taxon>
        <taxon>Bacillales</taxon>
        <taxon>Bacillaceae</taxon>
        <taxon>Salinibacillus</taxon>
    </lineage>
</organism>
<protein>
    <submittedName>
        <fullName evidence="1">Uncharacterized protein</fullName>
    </submittedName>
</protein>
<dbReference type="AlphaFoldDB" id="A0A1I0B5H5"/>